<name>A0A2M4DSD4_ANODA</name>
<proteinExistence type="predicted"/>
<evidence type="ECO:0000313" key="1">
    <source>
        <dbReference type="EMBL" id="MBW80441.1"/>
    </source>
</evidence>
<sequence length="100" mass="11061">MTPSRGASAIALADVCTPLSLTHSLPPFIYALPGTAEENRHLSWQSGVRMVRLMDHIKALCGRTSKTSALRLGNMKRLTWNLDLDLGASFDVFFLIQVNF</sequence>
<organism evidence="1">
    <name type="scientific">Anopheles darlingi</name>
    <name type="common">Mosquito</name>
    <dbReference type="NCBI Taxonomy" id="43151"/>
    <lineage>
        <taxon>Eukaryota</taxon>
        <taxon>Metazoa</taxon>
        <taxon>Ecdysozoa</taxon>
        <taxon>Arthropoda</taxon>
        <taxon>Hexapoda</taxon>
        <taxon>Insecta</taxon>
        <taxon>Pterygota</taxon>
        <taxon>Neoptera</taxon>
        <taxon>Endopterygota</taxon>
        <taxon>Diptera</taxon>
        <taxon>Nematocera</taxon>
        <taxon>Culicoidea</taxon>
        <taxon>Culicidae</taxon>
        <taxon>Anophelinae</taxon>
        <taxon>Anopheles</taxon>
    </lineage>
</organism>
<protein>
    <submittedName>
        <fullName evidence="1">Uncharacterized protein</fullName>
    </submittedName>
</protein>
<reference evidence="1" key="1">
    <citation type="submission" date="2018-01" db="EMBL/GenBank/DDBJ databases">
        <title>An insight into the sialome of Amazonian anophelines.</title>
        <authorList>
            <person name="Ribeiro J.M."/>
            <person name="Scarpassa V."/>
            <person name="Calvo E."/>
        </authorList>
    </citation>
    <scope>NUCLEOTIDE SEQUENCE</scope>
</reference>
<dbReference type="EMBL" id="GGFL01016263">
    <property type="protein sequence ID" value="MBW80441.1"/>
    <property type="molecule type" value="Transcribed_RNA"/>
</dbReference>
<dbReference type="AlphaFoldDB" id="A0A2M4DSD4"/>
<accession>A0A2M4DSD4</accession>